<comment type="caution">
    <text evidence="1">The sequence shown here is derived from an EMBL/GenBank/DDBJ whole genome shotgun (WGS) entry which is preliminary data.</text>
</comment>
<gene>
    <name evidence="1" type="ORF">JQM67_05760</name>
</gene>
<dbReference type="CDD" id="cd06462">
    <property type="entry name" value="Peptidase_S24_S26"/>
    <property type="match status" value="1"/>
</dbReference>
<organism evidence="1 2">
    <name type="scientific">Anaeromassilibacillus senegalensis</name>
    <dbReference type="NCBI Taxonomy" id="1673717"/>
    <lineage>
        <taxon>Bacteria</taxon>
        <taxon>Bacillati</taxon>
        <taxon>Bacillota</taxon>
        <taxon>Clostridia</taxon>
        <taxon>Eubacteriales</taxon>
        <taxon>Acutalibacteraceae</taxon>
        <taxon>Anaeromassilibacillus</taxon>
    </lineage>
</organism>
<dbReference type="SUPFAM" id="SSF51306">
    <property type="entry name" value="LexA/Signal peptidase"/>
    <property type="match status" value="1"/>
</dbReference>
<sequence length="152" mass="18119">MKVVDTREYVTMLRGLVEEGREVSMVISGSSMSPFLIHQRDTIFFKKPDRPLRTGDMVFFERPGGQYVMHRIWKVKKDGYYIVGDGQTVIEGPVQRQQIFARITKVRRKGEWIRPGDFWWEFFEHVWIHMIPLRRAAARLYSLLHREVNHGR</sequence>
<dbReference type="EMBL" id="JAFBIT010000001">
    <property type="protein sequence ID" value="MCF2652103.1"/>
    <property type="molecule type" value="Genomic_DNA"/>
</dbReference>
<dbReference type="Proteomes" id="UP001299220">
    <property type="component" value="Unassembled WGS sequence"/>
</dbReference>
<evidence type="ECO:0000313" key="2">
    <source>
        <dbReference type="Proteomes" id="UP001299220"/>
    </source>
</evidence>
<reference evidence="1 2" key="1">
    <citation type="submission" date="2020-12" db="EMBL/GenBank/DDBJ databases">
        <title>Whole genome sequences of gut porcine anaerobes.</title>
        <authorList>
            <person name="Kubasova T."/>
            <person name="Jahodarova E."/>
            <person name="Rychlik I."/>
        </authorList>
    </citation>
    <scope>NUCLEOTIDE SEQUENCE [LARGE SCALE GENOMIC DNA]</scope>
    <source>
        <strain evidence="1 2">An867</strain>
    </source>
</reference>
<name>A0ABS9CNA1_9FIRM</name>
<dbReference type="Gene3D" id="2.10.109.10">
    <property type="entry name" value="Umud Fragment, subunit A"/>
    <property type="match status" value="1"/>
</dbReference>
<protein>
    <submittedName>
        <fullName evidence="1">S24/S26 family peptidase</fullName>
    </submittedName>
</protein>
<evidence type="ECO:0000313" key="1">
    <source>
        <dbReference type="EMBL" id="MCF2652103.1"/>
    </source>
</evidence>
<accession>A0ABS9CNA1</accession>
<proteinExistence type="predicted"/>
<dbReference type="InterPro" id="IPR036286">
    <property type="entry name" value="LexA/Signal_pep-like_sf"/>
</dbReference>
<dbReference type="RefSeq" id="WP_235323122.1">
    <property type="nucleotide sequence ID" value="NZ_JAFBIT010000001.1"/>
</dbReference>
<keyword evidence="2" id="KW-1185">Reference proteome</keyword>